<sequence>MYNPNYGYSPAPSHQPPTSLPFSSTPSNVRPQRPRFGHPGPASYPRPRSSASKPNPVSYPESARGQYGNSEDYIDNMRNKYPMTSDLCNSYQDEYPKFESYADSPIRNSYGNTSDGYMNSSMRSVYGSVSDNFMSTPPRSSFGNSDAYVDGMRGPTDSMVNNYSNSNNRSMDASFSSMNNSSQNSTAYFTCNESFYESPKRPLFPGNSPFPHSPSKFPLKSVGYNAENRPDFQRRFQNKKDKFKADSSLAIKPVSIYDNRRGPRKKTMASKSEWRCTVCNIDFTSGIPYEMHLRGAKHAKKLKLQDALQSIQSQVAQSKEIAPVGKSFRCELCNITANSSLQLQTHLDGTKHKTKLLQQQQSKEKKPETESEVEPEVNGKSNGAAVVRPLPTEFGEPQQAKMCKFSCDICNLILNSEIQLQQHLTSKKHQAKVEGKPYQKRKFKRKKDDDENEEKTEAEPKTVDDVTESNAATETTTQEPATSETSETKTETSNTGEARKMVVGVKTLSASFVQGDTLQ</sequence>
<dbReference type="PANTHER" id="PTHR46144:SF6">
    <property type="entry name" value="C2H2-TYPE DOMAIN-CONTAINING PROTEIN"/>
    <property type="match status" value="1"/>
</dbReference>
<feature type="domain" description="C2H2-type" evidence="8">
    <location>
        <begin position="276"/>
        <end position="298"/>
    </location>
</feature>
<dbReference type="Proteomes" id="UP001497382">
    <property type="component" value="Unassembled WGS sequence"/>
</dbReference>
<dbReference type="SMART" id="SM00451">
    <property type="entry name" value="ZnF_U1"/>
    <property type="match status" value="3"/>
</dbReference>
<dbReference type="SUPFAM" id="SSF57667">
    <property type="entry name" value="beta-beta-alpha zinc fingers"/>
    <property type="match status" value="3"/>
</dbReference>
<feature type="domain" description="C2H2-type" evidence="8">
    <location>
        <begin position="407"/>
        <end position="429"/>
    </location>
</feature>
<evidence type="ECO:0000313" key="10">
    <source>
        <dbReference type="Proteomes" id="UP001497382"/>
    </source>
</evidence>
<gene>
    <name evidence="9" type="ORF">LARSCL_LOCUS9642</name>
</gene>
<proteinExistence type="predicted"/>
<dbReference type="InterPro" id="IPR003604">
    <property type="entry name" value="Matrin/U1-like-C_Znf_C2H2"/>
</dbReference>
<dbReference type="GO" id="GO:0003676">
    <property type="term" value="F:nucleic acid binding"/>
    <property type="evidence" value="ECO:0007669"/>
    <property type="project" value="InterPro"/>
</dbReference>
<keyword evidence="4" id="KW-0863">Zinc-finger</keyword>
<evidence type="ECO:0000256" key="1">
    <source>
        <dbReference type="ARBA" id="ARBA00004123"/>
    </source>
</evidence>
<comment type="caution">
    <text evidence="9">The sequence shown here is derived from an EMBL/GenBank/DDBJ whole genome shotgun (WGS) entry which is preliminary data.</text>
</comment>
<dbReference type="GO" id="GO:0005634">
    <property type="term" value="C:nucleus"/>
    <property type="evidence" value="ECO:0007669"/>
    <property type="project" value="UniProtKB-SubCell"/>
</dbReference>
<feature type="region of interest" description="Disordered" evidence="7">
    <location>
        <begin position="358"/>
        <end position="387"/>
    </location>
</feature>
<protein>
    <recommendedName>
        <fullName evidence="8">C2H2-type domain-containing protein</fullName>
    </recommendedName>
</protein>
<feature type="compositionally biased region" description="Basic and acidic residues" evidence="7">
    <location>
        <begin position="455"/>
        <end position="464"/>
    </location>
</feature>
<keyword evidence="3" id="KW-0677">Repeat</keyword>
<dbReference type="PANTHER" id="PTHR46144">
    <property type="entry name" value="ZINC FINGER PROTEIN 385B-LIKE"/>
    <property type="match status" value="1"/>
</dbReference>
<feature type="region of interest" description="Disordered" evidence="7">
    <location>
        <begin position="425"/>
        <end position="500"/>
    </location>
</feature>
<organism evidence="9 10">
    <name type="scientific">Larinioides sclopetarius</name>
    <dbReference type="NCBI Taxonomy" id="280406"/>
    <lineage>
        <taxon>Eukaryota</taxon>
        <taxon>Metazoa</taxon>
        <taxon>Ecdysozoa</taxon>
        <taxon>Arthropoda</taxon>
        <taxon>Chelicerata</taxon>
        <taxon>Arachnida</taxon>
        <taxon>Araneae</taxon>
        <taxon>Araneomorphae</taxon>
        <taxon>Entelegynae</taxon>
        <taxon>Araneoidea</taxon>
        <taxon>Araneidae</taxon>
        <taxon>Larinioides</taxon>
    </lineage>
</organism>
<evidence type="ECO:0000256" key="6">
    <source>
        <dbReference type="ARBA" id="ARBA00023242"/>
    </source>
</evidence>
<dbReference type="SMART" id="SM00355">
    <property type="entry name" value="ZnF_C2H2"/>
    <property type="match status" value="3"/>
</dbReference>
<dbReference type="InterPro" id="IPR036236">
    <property type="entry name" value="Znf_C2H2_sf"/>
</dbReference>
<dbReference type="GO" id="GO:0008270">
    <property type="term" value="F:zinc ion binding"/>
    <property type="evidence" value="ECO:0007669"/>
    <property type="project" value="UniProtKB-KW"/>
</dbReference>
<evidence type="ECO:0000256" key="5">
    <source>
        <dbReference type="ARBA" id="ARBA00022833"/>
    </source>
</evidence>
<keyword evidence="5" id="KW-0862">Zinc</keyword>
<evidence type="ECO:0000259" key="8">
    <source>
        <dbReference type="PROSITE" id="PS00028"/>
    </source>
</evidence>
<keyword evidence="10" id="KW-1185">Reference proteome</keyword>
<dbReference type="Gene3D" id="3.30.160.60">
    <property type="entry name" value="Classic Zinc Finger"/>
    <property type="match status" value="3"/>
</dbReference>
<feature type="compositionally biased region" description="Low complexity" evidence="7">
    <location>
        <begin position="471"/>
        <end position="495"/>
    </location>
</feature>
<dbReference type="InterPro" id="IPR051868">
    <property type="entry name" value="ZN346_ZMAT4"/>
</dbReference>
<reference evidence="9 10" key="1">
    <citation type="submission" date="2024-04" db="EMBL/GenBank/DDBJ databases">
        <authorList>
            <person name="Rising A."/>
            <person name="Reimegard J."/>
            <person name="Sonavane S."/>
            <person name="Akerstrom W."/>
            <person name="Nylinder S."/>
            <person name="Hedman E."/>
            <person name="Kallberg Y."/>
        </authorList>
    </citation>
    <scope>NUCLEOTIDE SEQUENCE [LARGE SCALE GENOMIC DNA]</scope>
</reference>
<dbReference type="Pfam" id="PF12874">
    <property type="entry name" value="zf-met"/>
    <property type="match status" value="3"/>
</dbReference>
<dbReference type="PROSITE" id="PS00028">
    <property type="entry name" value="ZINC_FINGER_C2H2_1"/>
    <property type="match status" value="2"/>
</dbReference>
<evidence type="ECO:0000256" key="7">
    <source>
        <dbReference type="SAM" id="MobiDB-lite"/>
    </source>
</evidence>
<evidence type="ECO:0000256" key="2">
    <source>
        <dbReference type="ARBA" id="ARBA00022723"/>
    </source>
</evidence>
<keyword evidence="6" id="KW-0539">Nucleus</keyword>
<dbReference type="InterPro" id="IPR013087">
    <property type="entry name" value="Znf_C2H2_type"/>
</dbReference>
<feature type="region of interest" description="Disordered" evidence="7">
    <location>
        <begin position="1"/>
        <end position="75"/>
    </location>
</feature>
<comment type="subcellular location">
    <subcellularLocation>
        <location evidence="1">Nucleus</location>
    </subcellularLocation>
</comment>
<evidence type="ECO:0000256" key="4">
    <source>
        <dbReference type="ARBA" id="ARBA00022771"/>
    </source>
</evidence>
<dbReference type="AlphaFoldDB" id="A0AAV2A4A7"/>
<evidence type="ECO:0000256" key="3">
    <source>
        <dbReference type="ARBA" id="ARBA00022737"/>
    </source>
</evidence>
<evidence type="ECO:0000313" key="9">
    <source>
        <dbReference type="EMBL" id="CAL1278189.1"/>
    </source>
</evidence>
<keyword evidence="2" id="KW-0479">Metal-binding</keyword>
<dbReference type="EMBL" id="CAXIEN010000110">
    <property type="protein sequence ID" value="CAL1278189.1"/>
    <property type="molecule type" value="Genomic_DNA"/>
</dbReference>
<name>A0AAV2A4A7_9ARAC</name>
<feature type="compositionally biased region" description="Low complexity" evidence="7">
    <location>
        <begin position="39"/>
        <end position="52"/>
    </location>
</feature>
<accession>A0AAV2A4A7</accession>